<dbReference type="EMBL" id="CP002551">
    <property type="protein sequence ID" value="ADZ10032.1"/>
    <property type="molecule type" value="Genomic_DNA"/>
</dbReference>
<dbReference type="KEGG" id="mel:Metbo_1810"/>
<evidence type="ECO:0000313" key="1">
    <source>
        <dbReference type="EMBL" id="ADZ10032.1"/>
    </source>
</evidence>
<gene>
    <name evidence="1" type="ordered locus">Metbo_1810</name>
</gene>
<accession>F0TA82</accession>
<keyword evidence="2" id="KW-1185">Reference proteome</keyword>
<evidence type="ECO:0000313" key="2">
    <source>
        <dbReference type="Proteomes" id="UP000007490"/>
    </source>
</evidence>
<reference evidence="1 2" key="2">
    <citation type="journal article" date="2014" name="Int. J. Syst. Evol. Microbiol.">
        <title>Methanobacterium paludis sp. nov. and a novel strain of Methanobacterium lacus isolated from northern peatlands.</title>
        <authorList>
            <person name="Cadillo-Quiroz H."/>
            <person name="Brauer S.L."/>
            <person name="Goodson N."/>
            <person name="Yavitt J.B."/>
            <person name="Zinder S.H."/>
        </authorList>
    </citation>
    <scope>NUCLEOTIDE SEQUENCE [LARGE SCALE GENOMIC DNA]</scope>
    <source>
        <strain evidence="1 2">AL-21</strain>
    </source>
</reference>
<dbReference type="RefSeq" id="WP_013645383.1">
    <property type="nucleotide sequence ID" value="NC_015216.1"/>
</dbReference>
<reference evidence="2" key="1">
    <citation type="submission" date="2011-02" db="EMBL/GenBank/DDBJ databases">
        <title>Complete sequence of Methanobacterium sp. AL-21.</title>
        <authorList>
            <consortium name="US DOE Joint Genome Institute"/>
            <person name="Lucas S."/>
            <person name="Copeland A."/>
            <person name="Lapidus A."/>
            <person name="Cheng J.-F."/>
            <person name="Goodwin L."/>
            <person name="Pitluck S."/>
            <person name="Chertkov O."/>
            <person name="Detter J.C."/>
            <person name="Han C."/>
            <person name="Tapia R."/>
            <person name="Land M."/>
            <person name="Hauser L."/>
            <person name="Kyrpides N."/>
            <person name="Ivanova N."/>
            <person name="Mikhailova N."/>
            <person name="Pagani I."/>
            <person name="Cadillo-Quiroz H."/>
            <person name="Imachi H."/>
            <person name="Zinder S."/>
            <person name="Liu W."/>
            <person name="Woyke T."/>
        </authorList>
    </citation>
    <scope>NUCLEOTIDE SEQUENCE [LARGE SCALE GENOMIC DNA]</scope>
    <source>
        <strain evidence="2">AL-21</strain>
    </source>
</reference>
<dbReference type="GeneID" id="10278267"/>
<dbReference type="HOGENOM" id="CLU_1318546_0_0_2"/>
<dbReference type="AlphaFoldDB" id="F0TA82"/>
<dbReference type="OrthoDB" id="378336at2157"/>
<dbReference type="STRING" id="877455.Metbo_1810"/>
<organism evidence="1 2">
    <name type="scientific">Methanobacterium lacus (strain AL-21)</name>
    <dbReference type="NCBI Taxonomy" id="877455"/>
    <lineage>
        <taxon>Archaea</taxon>
        <taxon>Methanobacteriati</taxon>
        <taxon>Methanobacteriota</taxon>
        <taxon>Methanomada group</taxon>
        <taxon>Methanobacteria</taxon>
        <taxon>Methanobacteriales</taxon>
        <taxon>Methanobacteriaceae</taxon>
        <taxon>Methanobacterium</taxon>
    </lineage>
</organism>
<protein>
    <submittedName>
        <fullName evidence="1">Uncharacterized protein</fullName>
    </submittedName>
</protein>
<dbReference type="Proteomes" id="UP000007490">
    <property type="component" value="Chromosome"/>
</dbReference>
<proteinExistence type="predicted"/>
<name>F0TA82_METLA</name>
<sequence>MEDLYFDVYSDMVEYVLDKFQVEVPNYKIMFLTDREFDVFNYECDIVRSFYYVITQEKQFGFNKYKNMYLDMVTKEYGEFFYQSEEDILASLIHVNKVYNTLEPVHNALQILTENDATNKDVSFLHNLITTNIDQDYLILLRKTRHENLSNGLIDDNNIFFDVVHEALHIIEHENQHSKWKFWTKKRMNSDEMDSITKEIFSEWNIQL</sequence>